<comment type="caution">
    <text evidence="1">The sequence shown here is derived from an EMBL/GenBank/DDBJ whole genome shotgun (WGS) entry which is preliminary data.</text>
</comment>
<dbReference type="InterPro" id="IPR042838">
    <property type="entry name" value="KIAA1958"/>
</dbReference>
<dbReference type="PANTHER" id="PTHR46963">
    <property type="entry name" value="SIMILAR TO RIKEN CDNA E130308A19"/>
    <property type="match status" value="1"/>
</dbReference>
<keyword evidence="2" id="KW-1185">Reference proteome</keyword>
<dbReference type="Proteomes" id="UP001152795">
    <property type="component" value="Unassembled WGS sequence"/>
</dbReference>
<name>A0A6S7LV44_PARCT</name>
<dbReference type="AlphaFoldDB" id="A0A6S7LV44"/>
<sequence>MTPEKFDKLLRKFDAEVKKRDGTDYEPDSLRIMQSAIERYLKENGYKTCVVRDREFRNS</sequence>
<gene>
    <name evidence="1" type="ORF">PACLA_8A003139</name>
</gene>
<evidence type="ECO:0000313" key="1">
    <source>
        <dbReference type="EMBL" id="CAB4044909.1"/>
    </source>
</evidence>
<dbReference type="EMBL" id="CACRXK020036804">
    <property type="protein sequence ID" value="CAB4044909.1"/>
    <property type="molecule type" value="Genomic_DNA"/>
</dbReference>
<proteinExistence type="predicted"/>
<evidence type="ECO:0000313" key="2">
    <source>
        <dbReference type="Proteomes" id="UP001152795"/>
    </source>
</evidence>
<reference evidence="1" key="1">
    <citation type="submission" date="2020-04" db="EMBL/GenBank/DDBJ databases">
        <authorList>
            <person name="Alioto T."/>
            <person name="Alioto T."/>
            <person name="Gomez Garrido J."/>
        </authorList>
    </citation>
    <scope>NUCLEOTIDE SEQUENCE</scope>
    <source>
        <strain evidence="1">A484AB</strain>
    </source>
</reference>
<dbReference type="OrthoDB" id="5957988at2759"/>
<dbReference type="PANTHER" id="PTHR46963:SF2">
    <property type="match status" value="1"/>
</dbReference>
<accession>A0A6S7LV44</accession>
<protein>
    <submittedName>
        <fullName evidence="1">Uncharacterized protein</fullName>
    </submittedName>
</protein>
<organism evidence="1 2">
    <name type="scientific">Paramuricea clavata</name>
    <name type="common">Red gorgonian</name>
    <name type="synonym">Violescent sea-whip</name>
    <dbReference type="NCBI Taxonomy" id="317549"/>
    <lineage>
        <taxon>Eukaryota</taxon>
        <taxon>Metazoa</taxon>
        <taxon>Cnidaria</taxon>
        <taxon>Anthozoa</taxon>
        <taxon>Octocorallia</taxon>
        <taxon>Malacalcyonacea</taxon>
        <taxon>Plexauridae</taxon>
        <taxon>Paramuricea</taxon>
    </lineage>
</organism>